<evidence type="ECO:0000313" key="3">
    <source>
        <dbReference type="Proteomes" id="UP001165060"/>
    </source>
</evidence>
<feature type="non-terminal residue" evidence="2">
    <location>
        <position position="1"/>
    </location>
</feature>
<proteinExistence type="predicted"/>
<protein>
    <submittedName>
        <fullName evidence="2">Uncharacterized protein</fullName>
    </submittedName>
</protein>
<reference evidence="2 3" key="1">
    <citation type="journal article" date="2023" name="Commun. Biol.">
        <title>Genome analysis of Parmales, the sister group of diatoms, reveals the evolutionary specialization of diatoms from phago-mixotrophs to photoautotrophs.</title>
        <authorList>
            <person name="Ban H."/>
            <person name="Sato S."/>
            <person name="Yoshikawa S."/>
            <person name="Yamada K."/>
            <person name="Nakamura Y."/>
            <person name="Ichinomiya M."/>
            <person name="Sato N."/>
            <person name="Blanc-Mathieu R."/>
            <person name="Endo H."/>
            <person name="Kuwata A."/>
            <person name="Ogata H."/>
        </authorList>
    </citation>
    <scope>NUCLEOTIDE SEQUENCE [LARGE SCALE GENOMIC DNA]</scope>
</reference>
<keyword evidence="3" id="KW-1185">Reference proteome</keyword>
<sequence length="167" mass="17345">YLKAVLERRQHPVVDTGGVRGPKVLQWPTMPAFGVGTSVGVRYPRVTSVKLYSAIVLDYNANLAKPYMVKYSKGGQIDYVIPKRIVLEEDIADSSEGLYNGDAAATPPPQEETGGGEGEERGEGEEGWGEGGGLGGVGGAGGVVGKVAGAAPTHDLFNMLGAFAPAE</sequence>
<dbReference type="EMBL" id="BRYB01005795">
    <property type="protein sequence ID" value="GMI29056.1"/>
    <property type="molecule type" value="Genomic_DNA"/>
</dbReference>
<name>A0ABQ6MN65_9STRA</name>
<dbReference type="Proteomes" id="UP001165060">
    <property type="component" value="Unassembled WGS sequence"/>
</dbReference>
<accession>A0ABQ6MN65</accession>
<comment type="caution">
    <text evidence="2">The sequence shown here is derived from an EMBL/GenBank/DDBJ whole genome shotgun (WGS) entry which is preliminary data.</text>
</comment>
<gene>
    <name evidence="2" type="ORF">TeGR_g6038</name>
</gene>
<evidence type="ECO:0000256" key="1">
    <source>
        <dbReference type="SAM" id="MobiDB-lite"/>
    </source>
</evidence>
<organism evidence="2 3">
    <name type="scientific">Tetraparma gracilis</name>
    <dbReference type="NCBI Taxonomy" id="2962635"/>
    <lineage>
        <taxon>Eukaryota</taxon>
        <taxon>Sar</taxon>
        <taxon>Stramenopiles</taxon>
        <taxon>Ochrophyta</taxon>
        <taxon>Bolidophyceae</taxon>
        <taxon>Parmales</taxon>
        <taxon>Triparmaceae</taxon>
        <taxon>Tetraparma</taxon>
    </lineage>
</organism>
<evidence type="ECO:0000313" key="2">
    <source>
        <dbReference type="EMBL" id="GMI29056.1"/>
    </source>
</evidence>
<feature type="region of interest" description="Disordered" evidence="1">
    <location>
        <begin position="97"/>
        <end position="136"/>
    </location>
</feature>